<name>A0AAV7SXV6_PLEWA</name>
<proteinExistence type="predicted"/>
<dbReference type="AlphaFoldDB" id="A0AAV7SXV6"/>
<feature type="compositionally biased region" description="Basic residues" evidence="1">
    <location>
        <begin position="1"/>
        <end position="18"/>
    </location>
</feature>
<feature type="compositionally biased region" description="Basic and acidic residues" evidence="1">
    <location>
        <begin position="22"/>
        <end position="42"/>
    </location>
</feature>
<organism evidence="2 3">
    <name type="scientific">Pleurodeles waltl</name>
    <name type="common">Iberian ribbed newt</name>
    <dbReference type="NCBI Taxonomy" id="8319"/>
    <lineage>
        <taxon>Eukaryota</taxon>
        <taxon>Metazoa</taxon>
        <taxon>Chordata</taxon>
        <taxon>Craniata</taxon>
        <taxon>Vertebrata</taxon>
        <taxon>Euteleostomi</taxon>
        <taxon>Amphibia</taxon>
        <taxon>Batrachia</taxon>
        <taxon>Caudata</taxon>
        <taxon>Salamandroidea</taxon>
        <taxon>Salamandridae</taxon>
        <taxon>Pleurodelinae</taxon>
        <taxon>Pleurodeles</taxon>
    </lineage>
</organism>
<comment type="caution">
    <text evidence="2">The sequence shown here is derived from an EMBL/GenBank/DDBJ whole genome shotgun (WGS) entry which is preliminary data.</text>
</comment>
<gene>
    <name evidence="2" type="ORF">NDU88_000636</name>
</gene>
<accession>A0AAV7SXV6</accession>
<feature type="region of interest" description="Disordered" evidence="1">
    <location>
        <begin position="1"/>
        <end position="42"/>
    </location>
</feature>
<evidence type="ECO:0000256" key="1">
    <source>
        <dbReference type="SAM" id="MobiDB-lite"/>
    </source>
</evidence>
<sequence length="66" mass="7660">METIHPKKRKIPNKKITTRGRQQSEKKQYLENKEADQKNKGENQEDFLVSAMLWTVLAGSTFSLPL</sequence>
<dbReference type="EMBL" id="JANPWB010000007">
    <property type="protein sequence ID" value="KAJ1168722.1"/>
    <property type="molecule type" value="Genomic_DNA"/>
</dbReference>
<protein>
    <submittedName>
        <fullName evidence="2">Uncharacterized protein</fullName>
    </submittedName>
</protein>
<reference evidence="2" key="1">
    <citation type="journal article" date="2022" name="bioRxiv">
        <title>Sequencing and chromosome-scale assembly of the giantPleurodeles waltlgenome.</title>
        <authorList>
            <person name="Brown T."/>
            <person name="Elewa A."/>
            <person name="Iarovenko S."/>
            <person name="Subramanian E."/>
            <person name="Araus A.J."/>
            <person name="Petzold A."/>
            <person name="Susuki M."/>
            <person name="Suzuki K.-i.T."/>
            <person name="Hayashi T."/>
            <person name="Toyoda A."/>
            <person name="Oliveira C."/>
            <person name="Osipova E."/>
            <person name="Leigh N.D."/>
            <person name="Simon A."/>
            <person name="Yun M.H."/>
        </authorList>
    </citation>
    <scope>NUCLEOTIDE SEQUENCE</scope>
    <source>
        <strain evidence="2">20211129_DDA</strain>
        <tissue evidence="2">Liver</tissue>
    </source>
</reference>
<evidence type="ECO:0000313" key="3">
    <source>
        <dbReference type="Proteomes" id="UP001066276"/>
    </source>
</evidence>
<keyword evidence="3" id="KW-1185">Reference proteome</keyword>
<dbReference type="Proteomes" id="UP001066276">
    <property type="component" value="Chromosome 4_1"/>
</dbReference>
<evidence type="ECO:0000313" key="2">
    <source>
        <dbReference type="EMBL" id="KAJ1168722.1"/>
    </source>
</evidence>